<feature type="compositionally biased region" description="Acidic residues" evidence="1">
    <location>
        <begin position="178"/>
        <end position="195"/>
    </location>
</feature>
<feature type="compositionally biased region" description="Acidic residues" evidence="1">
    <location>
        <begin position="160"/>
        <end position="170"/>
    </location>
</feature>
<accession>A0A0A1U1D9</accession>
<gene>
    <name evidence="2" type="ORF">EIN_031040</name>
</gene>
<dbReference type="KEGG" id="eiv:EIN_031040"/>
<dbReference type="VEuPathDB" id="AmoebaDB:EIN_031040"/>
<dbReference type="OMA" id="RIFCLRQ"/>
<dbReference type="RefSeq" id="XP_004185759.1">
    <property type="nucleotide sequence ID" value="XM_004185711.1"/>
</dbReference>
<protein>
    <recommendedName>
        <fullName evidence="4">DEK C-terminal domain-containing protein</fullName>
    </recommendedName>
</protein>
<organism evidence="2 3">
    <name type="scientific">Entamoeba invadens IP1</name>
    <dbReference type="NCBI Taxonomy" id="370355"/>
    <lineage>
        <taxon>Eukaryota</taxon>
        <taxon>Amoebozoa</taxon>
        <taxon>Evosea</taxon>
        <taxon>Archamoebae</taxon>
        <taxon>Mastigamoebida</taxon>
        <taxon>Entamoebidae</taxon>
        <taxon>Entamoeba</taxon>
    </lineage>
</organism>
<evidence type="ECO:0000256" key="1">
    <source>
        <dbReference type="SAM" id="MobiDB-lite"/>
    </source>
</evidence>
<evidence type="ECO:0000313" key="3">
    <source>
        <dbReference type="Proteomes" id="UP000014680"/>
    </source>
</evidence>
<reference evidence="2 3" key="1">
    <citation type="submission" date="2012-10" db="EMBL/GenBank/DDBJ databases">
        <authorList>
            <person name="Zafar N."/>
            <person name="Inman J."/>
            <person name="Hall N."/>
            <person name="Lorenzi H."/>
            <person name="Caler E."/>
        </authorList>
    </citation>
    <scope>NUCLEOTIDE SEQUENCE [LARGE SCALE GENOMIC DNA]</scope>
    <source>
        <strain evidence="2 3">IP1</strain>
    </source>
</reference>
<name>A0A0A1U1D9_ENTIV</name>
<dbReference type="GeneID" id="14885480"/>
<feature type="compositionally biased region" description="Basic residues" evidence="1">
    <location>
        <begin position="199"/>
        <end position="223"/>
    </location>
</feature>
<dbReference type="Proteomes" id="UP000014680">
    <property type="component" value="Unassembled WGS sequence"/>
</dbReference>
<proteinExistence type="predicted"/>
<evidence type="ECO:0000313" key="2">
    <source>
        <dbReference type="EMBL" id="ELP86413.1"/>
    </source>
</evidence>
<keyword evidence="3" id="KW-1185">Reference proteome</keyword>
<dbReference type="AlphaFoldDB" id="A0A0A1U1D9"/>
<feature type="region of interest" description="Disordered" evidence="1">
    <location>
        <begin position="160"/>
        <end position="223"/>
    </location>
</feature>
<dbReference type="EMBL" id="KB206969">
    <property type="protein sequence ID" value="ELP86413.1"/>
    <property type="molecule type" value="Genomic_DNA"/>
</dbReference>
<sequence>MSDHTKHPTRAHHAVERFQGSVPQRATSKALRLDGDGIVLGTSKKISSAINALEQNKLVNLHRLFYGSAGVAKERLMNVLAFCGLEQANQTAFDKNVKRVTGALEKKTDEEIDELVKVFAVKVKETRNGKIEDILNFVITPLRPNCDEQIEFKDETFEEMVEEGDEEPETQYDGLDASSDEGEVYNEEDEEDDDDKPIKKTKTTKKGAKTSQTKKGKKKTTNK</sequence>
<evidence type="ECO:0008006" key="4">
    <source>
        <dbReference type="Google" id="ProtNLM"/>
    </source>
</evidence>
<feature type="region of interest" description="Disordered" evidence="1">
    <location>
        <begin position="1"/>
        <end position="21"/>
    </location>
</feature>
<dbReference type="OrthoDB" id="10284658at2759"/>